<gene>
    <name evidence="8" type="primary">nrfD</name>
    <name evidence="8" type="ORF">WL1483_1269</name>
</gene>
<reference evidence="8 9" key="2">
    <citation type="journal article" date="2016" name="Genome Announc.">
        <title>Complete Genome Sequence of the Highly Virulent Aeromonas schubertii Strain WL1483, Isolated from Diseased Snakehead Fish (Channa argus) in China.</title>
        <authorList>
            <person name="Liu L."/>
            <person name="Li N."/>
            <person name="Zhang D."/>
            <person name="Fu X."/>
            <person name="Shi C."/>
            <person name="Lin Q."/>
            <person name="Hao G."/>
        </authorList>
    </citation>
    <scope>NUCLEOTIDE SEQUENCE [LARGE SCALE GENOMIC DNA]</scope>
    <source>
        <strain evidence="8 9">WL1483</strain>
    </source>
</reference>
<dbReference type="PANTHER" id="PTHR34856:SF2">
    <property type="entry name" value="PROTEIN NRFD"/>
    <property type="match status" value="1"/>
</dbReference>
<evidence type="ECO:0000256" key="7">
    <source>
        <dbReference type="SAM" id="Phobius"/>
    </source>
</evidence>
<evidence type="ECO:0000256" key="6">
    <source>
        <dbReference type="ARBA" id="ARBA00023136"/>
    </source>
</evidence>
<feature type="transmembrane region" description="Helical" evidence="7">
    <location>
        <begin position="292"/>
        <end position="313"/>
    </location>
</feature>
<evidence type="ECO:0000256" key="3">
    <source>
        <dbReference type="ARBA" id="ARBA00022475"/>
    </source>
</evidence>
<protein>
    <submittedName>
        <fullName evidence="8">Protein NrfD</fullName>
    </submittedName>
</protein>
<proteinExistence type="inferred from homology"/>
<evidence type="ECO:0000256" key="1">
    <source>
        <dbReference type="ARBA" id="ARBA00004651"/>
    </source>
</evidence>
<feature type="transmembrane region" description="Helical" evidence="7">
    <location>
        <begin position="184"/>
        <end position="206"/>
    </location>
</feature>
<reference evidence="9" key="1">
    <citation type="submission" date="2015-10" db="EMBL/GenBank/DDBJ databases">
        <title>Complete Genome Sequence of Aeromonas schubertii strain WL1483.</title>
        <authorList>
            <person name="Liu L."/>
        </authorList>
    </citation>
    <scope>NUCLEOTIDE SEQUENCE [LARGE SCALE GENOMIC DNA]</scope>
    <source>
        <strain evidence="9">WL1483</strain>
    </source>
</reference>
<dbReference type="EMBL" id="CP013067">
    <property type="protein sequence ID" value="ALP40688.1"/>
    <property type="molecule type" value="Genomic_DNA"/>
</dbReference>
<evidence type="ECO:0000256" key="5">
    <source>
        <dbReference type="ARBA" id="ARBA00022989"/>
    </source>
</evidence>
<evidence type="ECO:0000256" key="4">
    <source>
        <dbReference type="ARBA" id="ARBA00022692"/>
    </source>
</evidence>
<dbReference type="NCBIfam" id="TIGR03148">
    <property type="entry name" value="cyt_nit_nrfD"/>
    <property type="match status" value="1"/>
</dbReference>
<feature type="transmembrane region" description="Helical" evidence="7">
    <location>
        <begin position="153"/>
        <end position="172"/>
    </location>
</feature>
<dbReference type="GO" id="GO:0005886">
    <property type="term" value="C:plasma membrane"/>
    <property type="evidence" value="ECO:0007669"/>
    <property type="project" value="UniProtKB-SubCell"/>
</dbReference>
<sequence>MMLPADSFHFPSLVWDWPIAIYLFLLGISAGSVTFAVLLKQKVLGDKASQSGVLKATAILGPASVVLGLLILIFHLSRPWTFWKLMFHYQFDSVMSMGVMLFQVYMAVLFVWLGGVFASELAWLRERLLPGRFGWVDGLLARIPGFDKIVEPLLLLLAVLLGAYTGFLLSALKSYPMLNNPVLPVLFLVSGLSSGVASCILVSTTLFKTRAHSDEVQFLHRFETPLVLIEALLLLCFFTGLWFGDGQKMVALISAIGGGFWSQVFWFGVVGVGLIAPLLLGRLLPGHGRGKLLLICGCSLTGILLLRYFILYAGQMTVA</sequence>
<keyword evidence="5 7" id="KW-1133">Transmembrane helix</keyword>
<evidence type="ECO:0000313" key="8">
    <source>
        <dbReference type="EMBL" id="ALP40688.1"/>
    </source>
</evidence>
<comment type="similarity">
    <text evidence="2">Belongs to the NrfD family.</text>
</comment>
<evidence type="ECO:0000256" key="2">
    <source>
        <dbReference type="ARBA" id="ARBA00008929"/>
    </source>
</evidence>
<dbReference type="PANTHER" id="PTHR34856">
    <property type="entry name" value="PROTEIN NRFD"/>
    <property type="match status" value="1"/>
</dbReference>
<name>A0A0S2SGC5_9GAMM</name>
<evidence type="ECO:0000313" key="9">
    <source>
        <dbReference type="Proteomes" id="UP000058114"/>
    </source>
</evidence>
<dbReference type="InterPro" id="IPR005614">
    <property type="entry name" value="NrfD-like"/>
</dbReference>
<accession>A0A0S2SGC5</accession>
<keyword evidence="4 7" id="KW-0812">Transmembrane</keyword>
<dbReference type="OrthoDB" id="31166at2"/>
<dbReference type="Pfam" id="PF03916">
    <property type="entry name" value="NrfD"/>
    <property type="match status" value="1"/>
</dbReference>
<dbReference type="InterPro" id="IPR017566">
    <property type="entry name" value="NrfD"/>
</dbReference>
<feature type="transmembrane region" description="Helical" evidence="7">
    <location>
        <begin position="20"/>
        <end position="40"/>
    </location>
</feature>
<keyword evidence="3" id="KW-1003">Cell membrane</keyword>
<comment type="subcellular location">
    <subcellularLocation>
        <location evidence="1">Cell membrane</location>
        <topology evidence="1">Multi-pass membrane protein</topology>
    </subcellularLocation>
</comment>
<feature type="transmembrane region" description="Helical" evidence="7">
    <location>
        <begin position="226"/>
        <end position="244"/>
    </location>
</feature>
<dbReference type="PATRIC" id="fig|652.5.peg.2727"/>
<dbReference type="AlphaFoldDB" id="A0A0S2SGC5"/>
<feature type="transmembrane region" description="Helical" evidence="7">
    <location>
        <begin position="94"/>
        <end position="118"/>
    </location>
</feature>
<dbReference type="KEGG" id="asr:WL1483_1269"/>
<dbReference type="Proteomes" id="UP000058114">
    <property type="component" value="Chromosome"/>
</dbReference>
<dbReference type="Gene3D" id="1.20.1630.10">
    <property type="entry name" value="Formate dehydrogenase/DMSO reductase domain"/>
    <property type="match status" value="1"/>
</dbReference>
<feature type="transmembrane region" description="Helical" evidence="7">
    <location>
        <begin position="250"/>
        <end position="280"/>
    </location>
</feature>
<organism evidence="8 9">
    <name type="scientific">Aeromonas schubertii</name>
    <dbReference type="NCBI Taxonomy" id="652"/>
    <lineage>
        <taxon>Bacteria</taxon>
        <taxon>Pseudomonadati</taxon>
        <taxon>Pseudomonadota</taxon>
        <taxon>Gammaproteobacteria</taxon>
        <taxon>Aeromonadales</taxon>
        <taxon>Aeromonadaceae</taxon>
        <taxon>Aeromonas</taxon>
    </lineage>
</organism>
<feature type="transmembrane region" description="Helical" evidence="7">
    <location>
        <begin position="52"/>
        <end position="74"/>
    </location>
</feature>
<keyword evidence="6 7" id="KW-0472">Membrane</keyword>
<dbReference type="InterPro" id="IPR052049">
    <property type="entry name" value="Electron_transfer_protein"/>
</dbReference>